<comment type="caution">
    <text evidence="1">The sequence shown here is derived from an EMBL/GenBank/DDBJ whole genome shotgun (WGS) entry which is preliminary data.</text>
</comment>
<gene>
    <name evidence="1" type="ORF">MBEBAB_0880</name>
</gene>
<dbReference type="AlphaFoldDB" id="A0A8E0KKR5"/>
<accession>A0A8E0KKR5</accession>
<proteinExistence type="predicted"/>
<organism evidence="1 2">
    <name type="scientific">Brevundimonas abyssalis TAR-001</name>
    <dbReference type="NCBI Taxonomy" id="1391729"/>
    <lineage>
        <taxon>Bacteria</taxon>
        <taxon>Pseudomonadati</taxon>
        <taxon>Pseudomonadota</taxon>
        <taxon>Alphaproteobacteria</taxon>
        <taxon>Caulobacterales</taxon>
        <taxon>Caulobacteraceae</taxon>
        <taxon>Brevundimonas</taxon>
    </lineage>
</organism>
<dbReference type="EMBL" id="BATC01000009">
    <property type="protein sequence ID" value="GAD58630.1"/>
    <property type="molecule type" value="Genomic_DNA"/>
</dbReference>
<evidence type="ECO:0000313" key="1">
    <source>
        <dbReference type="EMBL" id="GAD58630.1"/>
    </source>
</evidence>
<dbReference type="Proteomes" id="UP000016569">
    <property type="component" value="Unassembled WGS sequence"/>
</dbReference>
<reference evidence="2" key="1">
    <citation type="journal article" date="2013" name="Genome Announc.">
        <title>Draft Genome Sequence of the Dimorphic Prosthecate Bacterium Brevundimonas abyssalis TAR-001T.</title>
        <authorList>
            <person name="Tsubouchi T."/>
            <person name="Nishi S."/>
            <person name="Usui K."/>
            <person name="Shimane Y."/>
            <person name="Takaki Y."/>
            <person name="Maruyama T."/>
            <person name="Hatada Y."/>
        </authorList>
    </citation>
    <scope>NUCLEOTIDE SEQUENCE [LARGE SCALE GENOMIC DNA]</scope>
    <source>
        <strain evidence="2">TAR-001</strain>
    </source>
</reference>
<evidence type="ECO:0000313" key="2">
    <source>
        <dbReference type="Proteomes" id="UP000016569"/>
    </source>
</evidence>
<protein>
    <submittedName>
        <fullName evidence="1">Uncharacterized protein</fullName>
    </submittedName>
</protein>
<sequence length="54" mass="5924">MDSRVDGRFNVCFERGGARVDPRENRRAAFGYPRDGGRQAGSGEGLLVVRDAIL</sequence>
<keyword evidence="2" id="KW-1185">Reference proteome</keyword>
<name>A0A8E0KKR5_9CAUL</name>